<dbReference type="OrthoDB" id="8477960at2"/>
<keyword evidence="8" id="KW-1185">Reference proteome</keyword>
<dbReference type="AlphaFoldDB" id="A0A5C0UFF4"/>
<organism evidence="7 8">
    <name type="scientific">Candidatus Cytomitobacter primus</name>
    <dbReference type="NCBI Taxonomy" id="2066024"/>
    <lineage>
        <taxon>Bacteria</taxon>
        <taxon>Pseudomonadati</taxon>
        <taxon>Pseudomonadota</taxon>
        <taxon>Alphaproteobacteria</taxon>
        <taxon>Holosporales</taxon>
        <taxon>Holosporaceae</taxon>
        <taxon>Candidatus Cytomitobacter</taxon>
    </lineage>
</organism>
<dbReference type="KEGG" id="cpri:FZC34_00745"/>
<dbReference type="GO" id="GO:1990281">
    <property type="term" value="C:efflux pump complex"/>
    <property type="evidence" value="ECO:0007669"/>
    <property type="project" value="TreeGrafter"/>
</dbReference>
<accession>A0A5C0UFF4</accession>
<evidence type="ECO:0000256" key="5">
    <source>
        <dbReference type="ARBA" id="ARBA00023237"/>
    </source>
</evidence>
<evidence type="ECO:0000256" key="1">
    <source>
        <dbReference type="ARBA" id="ARBA00004442"/>
    </source>
</evidence>
<feature type="chain" id="PRO_5022896694" description="TolC family protein" evidence="6">
    <location>
        <begin position="24"/>
        <end position="492"/>
    </location>
</feature>
<evidence type="ECO:0008006" key="9">
    <source>
        <dbReference type="Google" id="ProtNLM"/>
    </source>
</evidence>
<dbReference type="Gene3D" id="1.20.1600.10">
    <property type="entry name" value="Outer membrane efflux proteins (OEP)"/>
    <property type="match status" value="1"/>
</dbReference>
<dbReference type="EMBL" id="CP043316">
    <property type="protein sequence ID" value="QEK38447.1"/>
    <property type="molecule type" value="Genomic_DNA"/>
</dbReference>
<reference evidence="7 8" key="1">
    <citation type="submission" date="2019-08" db="EMBL/GenBank/DDBJ databases">
        <title>Highly reduced genomes of protist endosymbionts show evolutionary convergence.</title>
        <authorList>
            <person name="George E."/>
            <person name="Husnik F."/>
            <person name="Tashyreva D."/>
            <person name="Prokopchuk G."/>
            <person name="Horak A."/>
            <person name="Kwong W.K."/>
            <person name="Lukes J."/>
            <person name="Keeling P.J."/>
        </authorList>
    </citation>
    <scope>NUCLEOTIDE SEQUENCE [LARGE SCALE GENOMIC DNA]</scope>
    <source>
        <strain evidence="7">1604LC</strain>
    </source>
</reference>
<keyword evidence="3" id="KW-0812">Transmembrane</keyword>
<comment type="subcellular location">
    <subcellularLocation>
        <location evidence="1">Cell outer membrane</location>
    </subcellularLocation>
</comment>
<proteinExistence type="predicted"/>
<dbReference type="PANTHER" id="PTHR30026">
    <property type="entry name" value="OUTER MEMBRANE PROTEIN TOLC"/>
    <property type="match status" value="1"/>
</dbReference>
<dbReference type="PANTHER" id="PTHR30026:SF20">
    <property type="entry name" value="OUTER MEMBRANE PROTEIN TOLC"/>
    <property type="match status" value="1"/>
</dbReference>
<evidence type="ECO:0000256" key="3">
    <source>
        <dbReference type="ARBA" id="ARBA00022692"/>
    </source>
</evidence>
<name>A0A5C0UFF4_9PROT</name>
<protein>
    <recommendedName>
        <fullName evidence="9">TolC family protein</fullName>
    </recommendedName>
</protein>
<evidence type="ECO:0000256" key="4">
    <source>
        <dbReference type="ARBA" id="ARBA00023136"/>
    </source>
</evidence>
<evidence type="ECO:0000313" key="8">
    <source>
        <dbReference type="Proteomes" id="UP000325004"/>
    </source>
</evidence>
<keyword evidence="6" id="KW-0732">Signal</keyword>
<dbReference type="Proteomes" id="UP000325004">
    <property type="component" value="Chromosome"/>
</dbReference>
<keyword evidence="2" id="KW-1134">Transmembrane beta strand</keyword>
<dbReference type="SUPFAM" id="SSF56954">
    <property type="entry name" value="Outer membrane efflux proteins (OEP)"/>
    <property type="match status" value="1"/>
</dbReference>
<gene>
    <name evidence="7" type="ORF">FZC34_00745</name>
</gene>
<evidence type="ECO:0000256" key="6">
    <source>
        <dbReference type="SAM" id="SignalP"/>
    </source>
</evidence>
<keyword evidence="5" id="KW-0998">Cell outer membrane</keyword>
<dbReference type="RefSeq" id="WP_148971563.1">
    <property type="nucleotide sequence ID" value="NZ_CP043316.1"/>
</dbReference>
<feature type="signal peptide" evidence="6">
    <location>
        <begin position="1"/>
        <end position="23"/>
    </location>
</feature>
<dbReference type="GO" id="GO:0015562">
    <property type="term" value="F:efflux transmembrane transporter activity"/>
    <property type="evidence" value="ECO:0007669"/>
    <property type="project" value="InterPro"/>
</dbReference>
<keyword evidence="4" id="KW-0472">Membrane</keyword>
<evidence type="ECO:0000313" key="7">
    <source>
        <dbReference type="EMBL" id="QEK38447.1"/>
    </source>
</evidence>
<dbReference type="InterPro" id="IPR051906">
    <property type="entry name" value="TolC-like"/>
</dbReference>
<evidence type="ECO:0000256" key="2">
    <source>
        <dbReference type="ARBA" id="ARBA00022452"/>
    </source>
</evidence>
<dbReference type="GO" id="GO:0015288">
    <property type="term" value="F:porin activity"/>
    <property type="evidence" value="ECO:0007669"/>
    <property type="project" value="TreeGrafter"/>
</dbReference>
<sequence length="492" mass="55856">MSIKYISNGILALTLCASSSLIANKSNNNNKINAYKAKNKQYNNKELNFISSGDISAIEEWASQVIQSDNYVKYIRAQLSASKAKNASSILSFLPSIDSQLTTQHKFMYDGKSIPNNKFRAKWHNKQVQVHLLKIKNSIITDIAAANIKSKADLEEYWSNWSKFCLEEVVETLIDWICQKATVNLKNRIVQSRRHLVKQIKARIQTGTMNISDLHTAEAELSNSEIELFVNQNQEKVLRHKLEVLSPGTKLPEQVGSIPHYGNWDTNKTKILFGSHDLKKEYYSKKHIIASSGSGIMNMLPSFNLDTTYSRKSGEYSATHGRTGAKWQGSIDLSLTHHLGLDSMSKMIEGGQNINAAKLKYLESVRKTITAGYNVFANLENSKKELQMHNKSLNHHEAALKSKKSLFLNDIDLAGKRRISIDDVIMAENSVLYAYTRTIDAYQKTTKGYFKLMHMRGELANRIGNRKVINKSFEKSVYQARQKVEQNTNHYH</sequence>
<dbReference type="GO" id="GO:0009279">
    <property type="term" value="C:cell outer membrane"/>
    <property type="evidence" value="ECO:0007669"/>
    <property type="project" value="UniProtKB-SubCell"/>
</dbReference>